<sequence length="85" mass="9298">MYTVSKVSNGKACVRFPYVKATSDETAVTAKRVGESMISIFGAAKEITADRGSCYTSSVYKIFCNKYSVNLNLLPAFQPEWSGLV</sequence>
<evidence type="ECO:0000313" key="1">
    <source>
        <dbReference type="EMBL" id="OMJ20271.1"/>
    </source>
</evidence>
<dbReference type="OrthoDB" id="3863715at2759"/>
<comment type="caution">
    <text evidence="1">The sequence shown here is derived from an EMBL/GenBank/DDBJ whole genome shotgun (WGS) entry which is preliminary data.</text>
</comment>
<organism evidence="1 2">
    <name type="scientific">Smittium culicis</name>
    <dbReference type="NCBI Taxonomy" id="133412"/>
    <lineage>
        <taxon>Eukaryota</taxon>
        <taxon>Fungi</taxon>
        <taxon>Fungi incertae sedis</taxon>
        <taxon>Zoopagomycota</taxon>
        <taxon>Kickxellomycotina</taxon>
        <taxon>Harpellomycetes</taxon>
        <taxon>Harpellales</taxon>
        <taxon>Legeriomycetaceae</taxon>
        <taxon>Smittium</taxon>
    </lineage>
</organism>
<dbReference type="Gene3D" id="3.30.420.10">
    <property type="entry name" value="Ribonuclease H-like superfamily/Ribonuclease H"/>
    <property type="match status" value="1"/>
</dbReference>
<reference evidence="2" key="1">
    <citation type="submission" date="2017-01" db="EMBL/GenBank/DDBJ databases">
        <authorList>
            <person name="Wang Y."/>
            <person name="White M."/>
            <person name="Kvist S."/>
            <person name="Moncalvo J.-M."/>
        </authorList>
    </citation>
    <scope>NUCLEOTIDE SEQUENCE [LARGE SCALE GENOMIC DNA]</scope>
    <source>
        <strain evidence="2">ID-206-W2</strain>
    </source>
</reference>
<name>A0A1R1Y003_9FUNG</name>
<keyword evidence="2" id="KW-1185">Reference proteome</keyword>
<evidence type="ECO:0008006" key="3">
    <source>
        <dbReference type="Google" id="ProtNLM"/>
    </source>
</evidence>
<dbReference type="EMBL" id="LSSM01002802">
    <property type="protein sequence ID" value="OMJ20271.1"/>
    <property type="molecule type" value="Genomic_DNA"/>
</dbReference>
<dbReference type="GO" id="GO:0003676">
    <property type="term" value="F:nucleic acid binding"/>
    <property type="evidence" value="ECO:0007669"/>
    <property type="project" value="InterPro"/>
</dbReference>
<dbReference type="AlphaFoldDB" id="A0A1R1Y003"/>
<accession>A0A1R1Y003</accession>
<dbReference type="InterPro" id="IPR012337">
    <property type="entry name" value="RNaseH-like_sf"/>
</dbReference>
<evidence type="ECO:0000313" key="2">
    <source>
        <dbReference type="Proteomes" id="UP000187429"/>
    </source>
</evidence>
<proteinExistence type="predicted"/>
<dbReference type="InterPro" id="IPR036397">
    <property type="entry name" value="RNaseH_sf"/>
</dbReference>
<gene>
    <name evidence="1" type="ORF">AYI69_g6278</name>
</gene>
<dbReference type="SUPFAM" id="SSF53098">
    <property type="entry name" value="Ribonuclease H-like"/>
    <property type="match status" value="1"/>
</dbReference>
<dbReference type="Proteomes" id="UP000187429">
    <property type="component" value="Unassembled WGS sequence"/>
</dbReference>
<protein>
    <recommendedName>
        <fullName evidence="3">Integrase catalytic domain-containing protein</fullName>
    </recommendedName>
</protein>